<name>A0A8S5V0P9_9CAUD</name>
<evidence type="ECO:0000313" key="1">
    <source>
        <dbReference type="EMBL" id="DAG00310.1"/>
    </source>
</evidence>
<accession>A0A8S5V0P9</accession>
<reference evidence="1" key="1">
    <citation type="journal article" date="2021" name="Proc. Natl. Acad. Sci. U.S.A.">
        <title>A Catalog of Tens of Thousands of Viruses from Human Metagenomes Reveals Hidden Associations with Chronic Diseases.</title>
        <authorList>
            <person name="Tisza M.J."/>
            <person name="Buck C.B."/>
        </authorList>
    </citation>
    <scope>NUCLEOTIDE SEQUENCE</scope>
    <source>
        <strain evidence="1">CtHIt1</strain>
    </source>
</reference>
<sequence>MVIGSALLSHGDTPHYHQRYNISLLSSVWYQVDLLHYLCQKFFIFLIYSRNKLKK</sequence>
<organism evidence="1">
    <name type="scientific">Myoviridae sp. ctHIt1</name>
    <dbReference type="NCBI Taxonomy" id="2825076"/>
    <lineage>
        <taxon>Viruses</taxon>
        <taxon>Duplodnaviria</taxon>
        <taxon>Heunggongvirae</taxon>
        <taxon>Uroviricota</taxon>
        <taxon>Caudoviricetes</taxon>
    </lineage>
</organism>
<dbReference type="EMBL" id="BK016179">
    <property type="protein sequence ID" value="DAG00310.1"/>
    <property type="molecule type" value="Genomic_DNA"/>
</dbReference>
<protein>
    <submittedName>
        <fullName evidence="1">Uncharacterized protein</fullName>
    </submittedName>
</protein>
<proteinExistence type="predicted"/>